<dbReference type="EMBL" id="GG662667">
    <property type="protein sequence ID" value="EAR97112.2"/>
    <property type="molecule type" value="Genomic_DNA"/>
</dbReference>
<proteinExistence type="predicted"/>
<feature type="signal peptide" evidence="1">
    <location>
        <begin position="1"/>
        <end position="26"/>
    </location>
</feature>
<dbReference type="InterPro" id="IPR006212">
    <property type="entry name" value="Furin_repeat"/>
</dbReference>
<gene>
    <name evidence="2" type="ORF">TTHERM_00476490</name>
</gene>
<reference evidence="3" key="1">
    <citation type="journal article" date="2006" name="PLoS Biol.">
        <title>Macronuclear genome sequence of the ciliate Tetrahymena thermophila, a model eukaryote.</title>
        <authorList>
            <person name="Eisen J.A."/>
            <person name="Coyne R.S."/>
            <person name="Wu M."/>
            <person name="Wu D."/>
            <person name="Thiagarajan M."/>
            <person name="Wortman J.R."/>
            <person name="Badger J.H."/>
            <person name="Ren Q."/>
            <person name="Amedeo P."/>
            <person name="Jones K.M."/>
            <person name="Tallon L.J."/>
            <person name="Delcher A.L."/>
            <person name="Salzberg S.L."/>
            <person name="Silva J.C."/>
            <person name="Haas B.J."/>
            <person name="Majoros W.H."/>
            <person name="Farzad M."/>
            <person name="Carlton J.M."/>
            <person name="Smith R.K. Jr."/>
            <person name="Garg J."/>
            <person name="Pearlman R.E."/>
            <person name="Karrer K.M."/>
            <person name="Sun L."/>
            <person name="Manning G."/>
            <person name="Elde N.C."/>
            <person name="Turkewitz A.P."/>
            <person name="Asai D.J."/>
            <person name="Wilkes D.E."/>
            <person name="Wang Y."/>
            <person name="Cai H."/>
            <person name="Collins K."/>
            <person name="Stewart B.A."/>
            <person name="Lee S.R."/>
            <person name="Wilamowska K."/>
            <person name="Weinberg Z."/>
            <person name="Ruzzo W.L."/>
            <person name="Wloga D."/>
            <person name="Gaertig J."/>
            <person name="Frankel J."/>
            <person name="Tsao C.-C."/>
            <person name="Gorovsky M.A."/>
            <person name="Keeling P.J."/>
            <person name="Waller R.F."/>
            <person name="Patron N.J."/>
            <person name="Cherry J.M."/>
            <person name="Stover N.A."/>
            <person name="Krieger C.J."/>
            <person name="del Toro C."/>
            <person name="Ryder H.F."/>
            <person name="Williamson S.C."/>
            <person name="Barbeau R.A."/>
            <person name="Hamilton E.P."/>
            <person name="Orias E."/>
        </authorList>
    </citation>
    <scope>NUCLEOTIDE SEQUENCE [LARGE SCALE GENOMIC DNA]</scope>
    <source>
        <strain evidence="3">SB210</strain>
    </source>
</reference>
<protein>
    <recommendedName>
        <fullName evidence="4">Transmembrane protein</fullName>
    </recommendedName>
</protein>
<keyword evidence="3" id="KW-1185">Reference proteome</keyword>
<dbReference type="KEGG" id="tet:TTHERM_00476490"/>
<dbReference type="Proteomes" id="UP000009168">
    <property type="component" value="Unassembled WGS sequence"/>
</dbReference>
<dbReference type="InterPro" id="IPR009030">
    <property type="entry name" value="Growth_fac_rcpt_cys_sf"/>
</dbReference>
<evidence type="ECO:0008006" key="4">
    <source>
        <dbReference type="Google" id="ProtNLM"/>
    </source>
</evidence>
<dbReference type="AlphaFoldDB" id="I7MJR4"/>
<dbReference type="SUPFAM" id="SSF57184">
    <property type="entry name" value="Growth factor receptor domain"/>
    <property type="match status" value="1"/>
</dbReference>
<evidence type="ECO:0000256" key="1">
    <source>
        <dbReference type="SAM" id="SignalP"/>
    </source>
</evidence>
<feature type="chain" id="PRO_5003712416" description="Transmembrane protein" evidence="1">
    <location>
        <begin position="27"/>
        <end position="289"/>
    </location>
</feature>
<accession>I7MJR4</accession>
<evidence type="ECO:0000313" key="2">
    <source>
        <dbReference type="EMBL" id="EAR97112.2"/>
    </source>
</evidence>
<dbReference type="GeneID" id="7828102"/>
<dbReference type="InParanoid" id="I7MJR4"/>
<organism evidence="2 3">
    <name type="scientific">Tetrahymena thermophila (strain SB210)</name>
    <dbReference type="NCBI Taxonomy" id="312017"/>
    <lineage>
        <taxon>Eukaryota</taxon>
        <taxon>Sar</taxon>
        <taxon>Alveolata</taxon>
        <taxon>Ciliophora</taxon>
        <taxon>Intramacronucleata</taxon>
        <taxon>Oligohymenophorea</taxon>
        <taxon>Hymenostomatida</taxon>
        <taxon>Tetrahymenina</taxon>
        <taxon>Tetrahymenidae</taxon>
        <taxon>Tetrahymena</taxon>
    </lineage>
</organism>
<name>I7MJR4_TETTS</name>
<dbReference type="RefSeq" id="XP_001017357.2">
    <property type="nucleotide sequence ID" value="XM_001017357.2"/>
</dbReference>
<evidence type="ECO:0000313" key="3">
    <source>
        <dbReference type="Proteomes" id="UP000009168"/>
    </source>
</evidence>
<dbReference type="CDD" id="cd00064">
    <property type="entry name" value="FU"/>
    <property type="match status" value="1"/>
</dbReference>
<keyword evidence="1" id="KW-0732">Signal</keyword>
<sequence length="289" mass="33353">MKKILIIKNNILILLINACYLSQTACFILSEEINAQHSFVITSRYNGFQHDPCKVFEENENSNKLRIDHITTMLQNSIRRLSPSYEEKLELSILVWSDNQQLLDEFEKRAIEGDYLYKEEKEIQISKCQLKKKYSFRSFSFNSGKLTNIDSLNQLNLLFGESGLFSQFNYGSLYLGFQKFKVTAKMCHNSCQQCIGGDSDDMCTECASNFELVKGKCQLKQMFKSVRLEEDLKDNSKKINNVNQNFTFLTKCYNGCISCNYSTGICKDTIKGKTIIEQLVKNQFSKKLS</sequence>